<keyword evidence="2" id="KW-1185">Reference proteome</keyword>
<reference evidence="1" key="1">
    <citation type="journal article" date="2023" name="Science">
        <title>Genome structures resolve the early diversification of teleost fishes.</title>
        <authorList>
            <person name="Parey E."/>
            <person name="Louis A."/>
            <person name="Montfort J."/>
            <person name="Bouchez O."/>
            <person name="Roques C."/>
            <person name="Iampietro C."/>
            <person name="Lluch J."/>
            <person name="Castinel A."/>
            <person name="Donnadieu C."/>
            <person name="Desvignes T."/>
            <person name="Floi Bucao C."/>
            <person name="Jouanno E."/>
            <person name="Wen M."/>
            <person name="Mejri S."/>
            <person name="Dirks R."/>
            <person name="Jansen H."/>
            <person name="Henkel C."/>
            <person name="Chen W.J."/>
            <person name="Zahm M."/>
            <person name="Cabau C."/>
            <person name="Klopp C."/>
            <person name="Thompson A.W."/>
            <person name="Robinson-Rechavi M."/>
            <person name="Braasch I."/>
            <person name="Lecointre G."/>
            <person name="Bobe J."/>
            <person name="Postlethwait J.H."/>
            <person name="Berthelot C."/>
            <person name="Roest Crollius H."/>
            <person name="Guiguen Y."/>
        </authorList>
    </citation>
    <scope>NUCLEOTIDE SEQUENCE</scope>
    <source>
        <strain evidence="1">NC1722</strain>
    </source>
</reference>
<sequence length="138" mass="14864">MKVTENRAKFSVITRDVLNSPNEFSRPPRVSASLLRSWGSWAVLYELQGGGEVCCCFALCDGSSQGLDAVHFSQEVGAVGAPDARTGEDGTTSVPRQRRQCWAAPPAPLHQAGLRPVRPGLTTDHRSNSIGTLCYASY</sequence>
<organism evidence="1 2">
    <name type="scientific">Aldrovandia affinis</name>
    <dbReference type="NCBI Taxonomy" id="143900"/>
    <lineage>
        <taxon>Eukaryota</taxon>
        <taxon>Metazoa</taxon>
        <taxon>Chordata</taxon>
        <taxon>Craniata</taxon>
        <taxon>Vertebrata</taxon>
        <taxon>Euteleostomi</taxon>
        <taxon>Actinopterygii</taxon>
        <taxon>Neopterygii</taxon>
        <taxon>Teleostei</taxon>
        <taxon>Notacanthiformes</taxon>
        <taxon>Halosauridae</taxon>
        <taxon>Aldrovandia</taxon>
    </lineage>
</organism>
<evidence type="ECO:0000313" key="1">
    <source>
        <dbReference type="EMBL" id="KAJ8395448.1"/>
    </source>
</evidence>
<dbReference type="EMBL" id="JAINUG010000116">
    <property type="protein sequence ID" value="KAJ8395448.1"/>
    <property type="molecule type" value="Genomic_DNA"/>
</dbReference>
<dbReference type="AlphaFoldDB" id="A0AAD7S437"/>
<accession>A0AAD7S437</accession>
<name>A0AAD7S437_9TELE</name>
<dbReference type="Proteomes" id="UP001221898">
    <property type="component" value="Unassembled WGS sequence"/>
</dbReference>
<gene>
    <name evidence="1" type="ORF">AAFF_G00031820</name>
</gene>
<comment type="caution">
    <text evidence="1">The sequence shown here is derived from an EMBL/GenBank/DDBJ whole genome shotgun (WGS) entry which is preliminary data.</text>
</comment>
<proteinExistence type="predicted"/>
<evidence type="ECO:0000313" key="2">
    <source>
        <dbReference type="Proteomes" id="UP001221898"/>
    </source>
</evidence>
<protein>
    <submittedName>
        <fullName evidence="1">Uncharacterized protein</fullName>
    </submittedName>
</protein>